<evidence type="ECO:0000313" key="2">
    <source>
        <dbReference type="EMBL" id="KFD18304.1"/>
    </source>
</evidence>
<dbReference type="AlphaFoldDB" id="A0A085JCV8"/>
<protein>
    <submittedName>
        <fullName evidence="2">Nucleotidyltransferase</fullName>
        <ecNumber evidence="2">2.7.7.-</ecNumber>
    </submittedName>
</protein>
<dbReference type="InterPro" id="IPR043519">
    <property type="entry name" value="NT_sf"/>
</dbReference>
<dbReference type="OrthoDB" id="3422944at2"/>
<dbReference type="EMBL" id="JMPR01000038">
    <property type="protein sequence ID" value="KFD18304.1"/>
    <property type="molecule type" value="Genomic_DNA"/>
</dbReference>
<keyword evidence="2" id="KW-0548">Nucleotidyltransferase</keyword>
<keyword evidence="2" id="KW-0808">Transferase</keyword>
<name>A0A085JCV8_9GAMM</name>
<sequence>MAVDCHGYITRSKSNEMQPVFSEVVADLVTKLTCSFPDLIHSLYLYGSVAEGRATPGKSDLDVSLIFNDEPDGVTSEHLAAIKNELEITYPVISKIDFDCGLLHQVLLPENKFSWGYWLRHHCVCIYGEDLGDRFESFKPSKTIAIAVNSDFRQVAEQLIAQTDATTDEKVRLQLQRAVARKLIRATSILRDEQDLDWPETLNEHRVKFNLRFPALAEDMDYLMAMGHEPDGDSAFFKNRVMRFVVWLDVAFREQQN</sequence>
<dbReference type="SUPFAM" id="SSF81301">
    <property type="entry name" value="Nucleotidyltransferase"/>
    <property type="match status" value="1"/>
</dbReference>
<dbReference type="RefSeq" id="WP_029991782.1">
    <property type="nucleotide sequence ID" value="NZ_ATMJ01000084.1"/>
</dbReference>
<evidence type="ECO:0000259" key="1">
    <source>
        <dbReference type="Pfam" id="PF01909"/>
    </source>
</evidence>
<proteinExistence type="predicted"/>
<dbReference type="Pfam" id="PF01909">
    <property type="entry name" value="NTP_transf_2"/>
    <property type="match status" value="1"/>
</dbReference>
<organism evidence="2 3">
    <name type="scientific">Tatumella ptyseos ATCC 33301</name>
    <dbReference type="NCBI Taxonomy" id="1005995"/>
    <lineage>
        <taxon>Bacteria</taxon>
        <taxon>Pseudomonadati</taxon>
        <taxon>Pseudomonadota</taxon>
        <taxon>Gammaproteobacteria</taxon>
        <taxon>Enterobacterales</taxon>
        <taxon>Erwiniaceae</taxon>
        <taxon>Tatumella</taxon>
    </lineage>
</organism>
<evidence type="ECO:0000313" key="3">
    <source>
        <dbReference type="Proteomes" id="UP000028602"/>
    </source>
</evidence>
<feature type="domain" description="Polymerase nucleotidyl transferase" evidence="1">
    <location>
        <begin position="40"/>
        <end position="87"/>
    </location>
</feature>
<accession>A0A085JCV8</accession>
<gene>
    <name evidence="2" type="ORF">GTPT_2494</name>
</gene>
<dbReference type="CDD" id="cd05403">
    <property type="entry name" value="NT_KNTase_like"/>
    <property type="match status" value="1"/>
</dbReference>
<reference evidence="2 3" key="1">
    <citation type="submission" date="2014-05" db="EMBL/GenBank/DDBJ databases">
        <title>ATOL: Assembling a taxonomically balanced genome-scale reconstruction of the evolutionary history of the Enterobacteriaceae.</title>
        <authorList>
            <person name="Plunkett G.III."/>
            <person name="Neeno-Eckwall E.C."/>
            <person name="Glasner J.D."/>
            <person name="Perna N.T."/>
        </authorList>
    </citation>
    <scope>NUCLEOTIDE SEQUENCE [LARGE SCALE GENOMIC DNA]</scope>
    <source>
        <strain evidence="2 3">ATCC 33301</strain>
    </source>
</reference>
<dbReference type="InterPro" id="IPR002934">
    <property type="entry name" value="Polymerase_NTP_transf_dom"/>
</dbReference>
<comment type="caution">
    <text evidence="2">The sequence shown here is derived from an EMBL/GenBank/DDBJ whole genome shotgun (WGS) entry which is preliminary data.</text>
</comment>
<dbReference type="GO" id="GO:0016779">
    <property type="term" value="F:nucleotidyltransferase activity"/>
    <property type="evidence" value="ECO:0007669"/>
    <property type="project" value="UniProtKB-KW"/>
</dbReference>
<dbReference type="eggNOG" id="COG1708">
    <property type="taxonomic scope" value="Bacteria"/>
</dbReference>
<keyword evidence="3" id="KW-1185">Reference proteome</keyword>
<dbReference type="EC" id="2.7.7.-" evidence="2"/>
<dbReference type="Gene3D" id="3.30.460.10">
    <property type="entry name" value="Beta Polymerase, domain 2"/>
    <property type="match status" value="1"/>
</dbReference>
<dbReference type="Proteomes" id="UP000028602">
    <property type="component" value="Unassembled WGS sequence"/>
</dbReference>